<proteinExistence type="predicted"/>
<organism evidence="2 3">
    <name type="scientific">Lactonifactor longoviformis DSM 17459</name>
    <dbReference type="NCBI Taxonomy" id="1122155"/>
    <lineage>
        <taxon>Bacteria</taxon>
        <taxon>Bacillati</taxon>
        <taxon>Bacillota</taxon>
        <taxon>Clostridia</taxon>
        <taxon>Eubacteriales</taxon>
        <taxon>Clostridiaceae</taxon>
        <taxon>Lactonifactor</taxon>
    </lineage>
</organism>
<evidence type="ECO:0000256" key="1">
    <source>
        <dbReference type="SAM" id="MobiDB-lite"/>
    </source>
</evidence>
<evidence type="ECO:0008006" key="4">
    <source>
        <dbReference type="Google" id="ProtNLM"/>
    </source>
</evidence>
<dbReference type="Pfam" id="PF12687">
    <property type="entry name" value="DUF3801"/>
    <property type="match status" value="1"/>
</dbReference>
<keyword evidence="3" id="KW-1185">Reference proteome</keyword>
<feature type="region of interest" description="Disordered" evidence="1">
    <location>
        <begin position="127"/>
        <end position="162"/>
    </location>
</feature>
<sequence length="162" mass="18796">MCVQEEITQGVVSLSVETGKMTADLLQKAVKKVLEEMQKKPSQRILHQGKQTLHQLKQHGASLTNIEITEQNIKAFSAVAKKYDIDYALKKDPSTDPPHYYVFFKAKDKDQLQPAFKEFTAMTLNREKRPTIREKLAQTQEQSKTKHREREKVKTRDREVAR</sequence>
<feature type="compositionally biased region" description="Basic and acidic residues" evidence="1">
    <location>
        <begin position="127"/>
        <end position="136"/>
    </location>
</feature>
<protein>
    <recommendedName>
        <fullName evidence="4">Conjugal transfer protein</fullName>
    </recommendedName>
</protein>
<dbReference type="InterPro" id="IPR024234">
    <property type="entry name" value="DUF3801"/>
</dbReference>
<name>A0A1M4XF84_9CLOT</name>
<feature type="compositionally biased region" description="Basic and acidic residues" evidence="1">
    <location>
        <begin position="148"/>
        <end position="162"/>
    </location>
</feature>
<reference evidence="2 3" key="1">
    <citation type="submission" date="2016-11" db="EMBL/GenBank/DDBJ databases">
        <authorList>
            <person name="Jaros S."/>
            <person name="Januszkiewicz K."/>
            <person name="Wedrychowicz H."/>
        </authorList>
    </citation>
    <scope>NUCLEOTIDE SEQUENCE [LARGE SCALE GENOMIC DNA]</scope>
    <source>
        <strain evidence="2 3">DSM 17459</strain>
    </source>
</reference>
<evidence type="ECO:0000313" key="2">
    <source>
        <dbReference type="EMBL" id="SHE92277.1"/>
    </source>
</evidence>
<gene>
    <name evidence="2" type="ORF">SAMN02745158_01992</name>
</gene>
<accession>A0A1M4XF84</accession>
<dbReference type="EMBL" id="FQVI01000008">
    <property type="protein sequence ID" value="SHE92277.1"/>
    <property type="molecule type" value="Genomic_DNA"/>
</dbReference>
<dbReference type="AlphaFoldDB" id="A0A1M4XF84"/>
<evidence type="ECO:0000313" key="3">
    <source>
        <dbReference type="Proteomes" id="UP000184245"/>
    </source>
</evidence>
<dbReference type="Proteomes" id="UP000184245">
    <property type="component" value="Unassembled WGS sequence"/>
</dbReference>
<dbReference type="STRING" id="1122155.SAMN02745158_01992"/>